<comment type="caution">
    <text evidence="1">The sequence shown here is derived from an EMBL/GenBank/DDBJ whole genome shotgun (WGS) entry which is preliminary data.</text>
</comment>
<organism evidence="1 2">
    <name type="scientific">Halobaculum halobium</name>
    <dbReference type="NCBI Taxonomy" id="3032281"/>
    <lineage>
        <taxon>Archaea</taxon>
        <taxon>Methanobacteriati</taxon>
        <taxon>Methanobacteriota</taxon>
        <taxon>Stenosarchaea group</taxon>
        <taxon>Halobacteria</taxon>
        <taxon>Halobacteriales</taxon>
        <taxon>Haloferacaceae</taxon>
        <taxon>Halobaculum</taxon>
    </lineage>
</organism>
<dbReference type="EMBL" id="JBHSWX010000012">
    <property type="protein sequence ID" value="MFC6786616.1"/>
    <property type="molecule type" value="Genomic_DNA"/>
</dbReference>
<keyword evidence="2" id="KW-1185">Reference proteome</keyword>
<name>A0ABD5TDH0_9EURY</name>
<evidence type="ECO:0000313" key="1">
    <source>
        <dbReference type="EMBL" id="MFC6786616.1"/>
    </source>
</evidence>
<sequence length="57" mass="6505">MQCHYCDRDAAYGVERDGVTVGLCESHFRDRVEELAESEGLEALREQVDVTQTDRES</sequence>
<protein>
    <submittedName>
        <fullName evidence="1">DUF6757 family protein</fullName>
    </submittedName>
</protein>
<reference evidence="1 2" key="1">
    <citation type="journal article" date="2019" name="Int. J. Syst. Evol. Microbiol.">
        <title>The Global Catalogue of Microorganisms (GCM) 10K type strain sequencing project: providing services to taxonomists for standard genome sequencing and annotation.</title>
        <authorList>
            <consortium name="The Broad Institute Genomics Platform"/>
            <consortium name="The Broad Institute Genome Sequencing Center for Infectious Disease"/>
            <person name="Wu L."/>
            <person name="Ma J."/>
        </authorList>
    </citation>
    <scope>NUCLEOTIDE SEQUENCE [LARGE SCALE GENOMIC DNA]</scope>
    <source>
        <strain evidence="1 2">SYNS20</strain>
    </source>
</reference>
<dbReference type="GeneID" id="81209702"/>
<dbReference type="InterPro" id="IPR046645">
    <property type="entry name" value="DUF6757"/>
</dbReference>
<dbReference type="Proteomes" id="UP001596443">
    <property type="component" value="Unassembled WGS sequence"/>
</dbReference>
<dbReference type="RefSeq" id="WP_284060834.1">
    <property type="nucleotide sequence ID" value="NZ_CP126158.1"/>
</dbReference>
<gene>
    <name evidence="1" type="ORF">ACFQFD_11625</name>
</gene>
<accession>A0ABD5TDH0</accession>
<evidence type="ECO:0000313" key="2">
    <source>
        <dbReference type="Proteomes" id="UP001596443"/>
    </source>
</evidence>
<proteinExistence type="predicted"/>
<dbReference type="AlphaFoldDB" id="A0ABD5TDH0"/>
<dbReference type="Pfam" id="PF20542">
    <property type="entry name" value="DUF6757"/>
    <property type="match status" value="1"/>
</dbReference>